<dbReference type="AlphaFoldDB" id="A0A2M8J2F3"/>
<dbReference type="Pfam" id="PF02615">
    <property type="entry name" value="Ldh_2"/>
    <property type="match status" value="1"/>
</dbReference>
<dbReference type="InterPro" id="IPR043143">
    <property type="entry name" value="Mal/L-sulf/L-lact_DH-like_NADP"/>
</dbReference>
<dbReference type="Gene3D" id="1.10.1530.10">
    <property type="match status" value="1"/>
</dbReference>
<dbReference type="OrthoDB" id="9811519at2"/>
<gene>
    <name evidence="3" type="ORF">CVM52_09465</name>
</gene>
<keyword evidence="2" id="KW-0560">Oxidoreductase</keyword>
<comment type="similarity">
    <text evidence="1">Belongs to the LDH2/MDH2 oxidoreductase family.</text>
</comment>
<dbReference type="InterPro" id="IPR036111">
    <property type="entry name" value="Mal/L-sulfo/L-lacto_DH-like_sf"/>
</dbReference>
<dbReference type="EMBL" id="PGTB01000026">
    <property type="protein sequence ID" value="PJE36957.1"/>
    <property type="molecule type" value="Genomic_DNA"/>
</dbReference>
<comment type="caution">
    <text evidence="3">The sequence shown here is derived from an EMBL/GenBank/DDBJ whole genome shotgun (WGS) entry which is preliminary data.</text>
</comment>
<dbReference type="Proteomes" id="UP000231553">
    <property type="component" value="Unassembled WGS sequence"/>
</dbReference>
<name>A0A2M8J2F3_9RHOB</name>
<sequence length="348" mass="36129">MSMQVPHPALLRFATDRLTASGMCPEFAKTVAETLVEGDLLGHGTHGLALLPRYLQELERGQMAREGKWTVTSRAASVAERWDGNWLPGPVLVKAAIDRCAAIASRQGMGAVAIARSHHIACLAAYLQAVTQRGLAVIIASSSPSNRQVAPHGAITGVYSPNPIAAGWPTGGDPVLLDVSMSITTSGLVSAMAAEGRSMPGAWLVDKDGQATDDATVIGSGNGALLPVGGQDHGHKGFALGLLVEMLTTGLAGHGRAEGTDRWGASVFVLVLDPEHFGGLEAFNLQAGWIAAACRGASVIDGTPAVRLPGERALARREENLHNGVALAPDLLAVLQKMGLGSEEEVSK</sequence>
<dbReference type="SUPFAM" id="SSF89733">
    <property type="entry name" value="L-sulfolactate dehydrogenase-like"/>
    <property type="match status" value="1"/>
</dbReference>
<proteinExistence type="inferred from homology"/>
<evidence type="ECO:0000313" key="4">
    <source>
        <dbReference type="Proteomes" id="UP000231553"/>
    </source>
</evidence>
<reference evidence="3 4" key="1">
    <citation type="journal article" date="2018" name="Int. J. Syst. Evol. Microbiol.">
        <title>Pseudooceanicola lipolyticus sp. nov., a marine alphaproteobacterium, reclassification of Oceanicola flagellatus as Pseudooceanicola flagellatus comb. nov. and emended description of the genus Pseudooceanicola.</title>
        <authorList>
            <person name="Huang M.-M."/>
            <person name="Guo L.-L."/>
            <person name="Wu Y.-H."/>
            <person name="Lai Q.-L."/>
            <person name="Shao Z.-Z."/>
            <person name="Wang C.-S."/>
            <person name="Wu M."/>
            <person name="Xu X.-W."/>
        </authorList>
    </citation>
    <scope>NUCLEOTIDE SEQUENCE [LARGE SCALE GENOMIC DNA]</scope>
    <source>
        <strain evidence="3 4">157</strain>
    </source>
</reference>
<accession>A0A2M8J2F3</accession>
<keyword evidence="4" id="KW-1185">Reference proteome</keyword>
<dbReference type="InterPro" id="IPR043144">
    <property type="entry name" value="Mal/L-sulf/L-lact_DH-like_ah"/>
</dbReference>
<evidence type="ECO:0000256" key="2">
    <source>
        <dbReference type="ARBA" id="ARBA00023002"/>
    </source>
</evidence>
<evidence type="ECO:0000313" key="3">
    <source>
        <dbReference type="EMBL" id="PJE36957.1"/>
    </source>
</evidence>
<dbReference type="InterPro" id="IPR003767">
    <property type="entry name" value="Malate/L-lactate_DH-like"/>
</dbReference>
<protein>
    <submittedName>
        <fullName evidence="3">Lactate dehydrogenase</fullName>
    </submittedName>
</protein>
<dbReference type="Gene3D" id="3.30.1370.60">
    <property type="entry name" value="Hypothetical oxidoreductase yiak, domain 2"/>
    <property type="match status" value="1"/>
</dbReference>
<organism evidence="3 4">
    <name type="scientific">Pseudooceanicola lipolyticus</name>
    <dbReference type="NCBI Taxonomy" id="2029104"/>
    <lineage>
        <taxon>Bacteria</taxon>
        <taxon>Pseudomonadati</taxon>
        <taxon>Pseudomonadota</taxon>
        <taxon>Alphaproteobacteria</taxon>
        <taxon>Rhodobacterales</taxon>
        <taxon>Paracoccaceae</taxon>
        <taxon>Pseudooceanicola</taxon>
    </lineage>
</organism>
<dbReference type="PANTHER" id="PTHR11091:SF0">
    <property type="entry name" value="MALATE DEHYDROGENASE"/>
    <property type="match status" value="1"/>
</dbReference>
<dbReference type="PANTHER" id="PTHR11091">
    <property type="entry name" value="OXIDOREDUCTASE-RELATED"/>
    <property type="match status" value="1"/>
</dbReference>
<evidence type="ECO:0000256" key="1">
    <source>
        <dbReference type="ARBA" id="ARBA00006056"/>
    </source>
</evidence>
<dbReference type="GO" id="GO:0016491">
    <property type="term" value="F:oxidoreductase activity"/>
    <property type="evidence" value="ECO:0007669"/>
    <property type="project" value="UniProtKB-KW"/>
</dbReference>